<feature type="domain" description="Fe/B12 periplasmic-binding" evidence="2">
    <location>
        <begin position="50"/>
        <end position="345"/>
    </location>
</feature>
<dbReference type="PROSITE" id="PS51318">
    <property type="entry name" value="TAT"/>
    <property type="match status" value="1"/>
</dbReference>
<dbReference type="PROSITE" id="PS50983">
    <property type="entry name" value="FE_B12_PBP"/>
    <property type="match status" value="1"/>
</dbReference>
<dbReference type="EMBL" id="JAFMPY010000013">
    <property type="protein sequence ID" value="MBO0904703.1"/>
    <property type="molecule type" value="Genomic_DNA"/>
</dbReference>
<dbReference type="PANTHER" id="PTHR30535:SF34">
    <property type="entry name" value="MOLYBDATE-BINDING PROTEIN MOLA"/>
    <property type="match status" value="1"/>
</dbReference>
<evidence type="ECO:0000256" key="1">
    <source>
        <dbReference type="SAM" id="SignalP"/>
    </source>
</evidence>
<proteinExistence type="predicted"/>
<dbReference type="Pfam" id="PF01497">
    <property type="entry name" value="Peripla_BP_2"/>
    <property type="match status" value="1"/>
</dbReference>
<dbReference type="InterPro" id="IPR002491">
    <property type="entry name" value="ABC_transptr_periplasmic_BD"/>
</dbReference>
<reference evidence="3 4" key="1">
    <citation type="submission" date="2021-03" db="EMBL/GenBank/DDBJ databases">
        <title>Whole genome sequence of Jiella sp. MQZ13P-4.</title>
        <authorList>
            <person name="Tuo L."/>
        </authorList>
    </citation>
    <scope>NUCLEOTIDE SEQUENCE [LARGE SCALE GENOMIC DNA]</scope>
    <source>
        <strain evidence="3 4">MQZ13P-4</strain>
    </source>
</reference>
<feature type="signal peptide" evidence="1">
    <location>
        <begin position="1"/>
        <end position="21"/>
    </location>
</feature>
<feature type="chain" id="PRO_5046464153" evidence="1">
    <location>
        <begin position="22"/>
        <end position="376"/>
    </location>
</feature>
<dbReference type="RefSeq" id="WP_207351337.1">
    <property type="nucleotide sequence ID" value="NZ_JAFMPY010000013.1"/>
</dbReference>
<dbReference type="InterPro" id="IPR050902">
    <property type="entry name" value="ABC_Transporter_SBP"/>
</dbReference>
<dbReference type="InterPro" id="IPR006311">
    <property type="entry name" value="TAT_signal"/>
</dbReference>
<sequence length="376" mass="39826">MVRPAAGISRRGLLAGAAALAAVNAARSAAPPSVTDMLGRKVSLPERPGRIVLLEAGDILTMGAIHPSPASLVVGWAATDRIDSETLRRAYEERAGHSIALVGGQGPDTVSLEAVVALAPDLVVASAYANGGSDAFVERLEAAGIPVIFSDAADNRGGGGRRDDLAAVMRLWGAVLGRQREAESYLSFVDDHRAAVRRRLEGATAVKTYLEVQSTYDDCCWAAGRSIWGELLAEGGGRALDAVTAPWFQKISAEQLIVEDPDVYIACGGGFSPSLRPAIGPGISRGEGRAGLRRLVRRSALSSVEAVRDGRVHGIWTGLITVPPLHPLFVELVAKWTHPDACADLDPRRTLATMNERFFSVAISEPLWVSLEEDDG</sequence>
<name>A0ABS3J6V3_9HYPH</name>
<protein>
    <submittedName>
        <fullName evidence="3">ABC transporter substrate-binding protein</fullName>
    </submittedName>
</protein>
<dbReference type="SUPFAM" id="SSF53807">
    <property type="entry name" value="Helical backbone' metal receptor"/>
    <property type="match status" value="1"/>
</dbReference>
<accession>A0ABS3J6V3</accession>
<dbReference type="Proteomes" id="UP000664288">
    <property type="component" value="Unassembled WGS sequence"/>
</dbReference>
<dbReference type="Gene3D" id="3.40.50.1980">
    <property type="entry name" value="Nitrogenase molybdenum iron protein domain"/>
    <property type="match status" value="2"/>
</dbReference>
<evidence type="ECO:0000313" key="4">
    <source>
        <dbReference type="Proteomes" id="UP000664288"/>
    </source>
</evidence>
<comment type="caution">
    <text evidence="3">The sequence shown here is derived from an EMBL/GenBank/DDBJ whole genome shotgun (WGS) entry which is preliminary data.</text>
</comment>
<evidence type="ECO:0000259" key="2">
    <source>
        <dbReference type="PROSITE" id="PS50983"/>
    </source>
</evidence>
<organism evidence="3 4">
    <name type="scientific">Jiella sonneratiae</name>
    <dbReference type="NCBI Taxonomy" id="2816856"/>
    <lineage>
        <taxon>Bacteria</taxon>
        <taxon>Pseudomonadati</taxon>
        <taxon>Pseudomonadota</taxon>
        <taxon>Alphaproteobacteria</taxon>
        <taxon>Hyphomicrobiales</taxon>
        <taxon>Aurantimonadaceae</taxon>
        <taxon>Jiella</taxon>
    </lineage>
</organism>
<evidence type="ECO:0000313" key="3">
    <source>
        <dbReference type="EMBL" id="MBO0904703.1"/>
    </source>
</evidence>
<keyword evidence="1" id="KW-0732">Signal</keyword>
<keyword evidence="4" id="KW-1185">Reference proteome</keyword>
<dbReference type="PANTHER" id="PTHR30535">
    <property type="entry name" value="VITAMIN B12-BINDING PROTEIN"/>
    <property type="match status" value="1"/>
</dbReference>
<gene>
    <name evidence="3" type="ORF">J1C47_13740</name>
</gene>